<evidence type="ECO:0000313" key="2">
    <source>
        <dbReference type="Proteomes" id="UP000288758"/>
    </source>
</evidence>
<dbReference type="PANTHER" id="PTHR36455">
    <property type="match status" value="1"/>
</dbReference>
<organism evidence="1 2">
    <name type="scientific">Corallococcus coralloides</name>
    <name type="common">Myxococcus coralloides</name>
    <dbReference type="NCBI Taxonomy" id="184914"/>
    <lineage>
        <taxon>Bacteria</taxon>
        <taxon>Pseudomonadati</taxon>
        <taxon>Myxococcota</taxon>
        <taxon>Myxococcia</taxon>
        <taxon>Myxococcales</taxon>
        <taxon>Cystobacterineae</taxon>
        <taxon>Myxococcaceae</taxon>
        <taxon>Corallococcus</taxon>
    </lineage>
</organism>
<dbReference type="InterPro" id="IPR008878">
    <property type="entry name" value="Transposase_IS66_Orf2"/>
</dbReference>
<reference evidence="1 2" key="1">
    <citation type="submission" date="2018-12" db="EMBL/GenBank/DDBJ databases">
        <title>Complete Genome Sequence of the Corallopyronin A producing Myxobacterium Corallococcus coralloides B035.</title>
        <authorList>
            <person name="Bouhired S.M."/>
            <person name="Rupp O."/>
            <person name="Blom J."/>
            <person name="Schaeberle T.F."/>
            <person name="Kehraus S."/>
            <person name="Schiefer A."/>
            <person name="Pfarr K."/>
            <person name="Goesmann A."/>
            <person name="Hoerauf A."/>
            <person name="Koenig G.M."/>
        </authorList>
    </citation>
    <scope>NUCLEOTIDE SEQUENCE [LARGE SCALE GENOMIC DNA]</scope>
    <source>
        <strain evidence="1 2">B035</strain>
    </source>
</reference>
<evidence type="ECO:0000313" key="1">
    <source>
        <dbReference type="EMBL" id="QAT83420.1"/>
    </source>
</evidence>
<protein>
    <recommendedName>
        <fullName evidence="3">Transposase</fullName>
    </recommendedName>
</protein>
<sequence length="129" mass="14230">MMGTTRRLAVYAYARPCDMRKSFDTLAALVTQGMGRDLLGGDVFLFVGRNRKRAKALFFDGTGLCLYAKRLEKGRFAAVWKRARREEPVALTLPELTLFFEGGEVLGRQTLSPVAAEAVPVFARARAAG</sequence>
<dbReference type="PANTHER" id="PTHR36455:SF1">
    <property type="entry name" value="BLR8292 PROTEIN"/>
    <property type="match status" value="1"/>
</dbReference>
<dbReference type="Pfam" id="PF05717">
    <property type="entry name" value="TnpB_IS66"/>
    <property type="match status" value="1"/>
</dbReference>
<dbReference type="RefSeq" id="WP_128795575.1">
    <property type="nucleotide sequence ID" value="NZ_CP034669.1"/>
</dbReference>
<dbReference type="Proteomes" id="UP000288758">
    <property type="component" value="Chromosome"/>
</dbReference>
<dbReference type="AlphaFoldDB" id="A0A410RNA3"/>
<evidence type="ECO:0008006" key="3">
    <source>
        <dbReference type="Google" id="ProtNLM"/>
    </source>
</evidence>
<gene>
    <name evidence="1" type="ORF">EJ065_1822</name>
</gene>
<accession>A0A410RNA3</accession>
<name>A0A410RNA3_CORCK</name>
<proteinExistence type="predicted"/>
<dbReference type="EMBL" id="CP034669">
    <property type="protein sequence ID" value="QAT83420.1"/>
    <property type="molecule type" value="Genomic_DNA"/>
</dbReference>
<dbReference type="NCBIfam" id="NF033819">
    <property type="entry name" value="IS66_TnpB"/>
    <property type="match status" value="1"/>
</dbReference>